<dbReference type="Pfam" id="PF04982">
    <property type="entry name" value="TM_HPP"/>
    <property type="match status" value="1"/>
</dbReference>
<dbReference type="PANTHER" id="PTHR33741">
    <property type="entry name" value="TRANSMEMBRANE PROTEIN DDB_G0269096-RELATED"/>
    <property type="match status" value="1"/>
</dbReference>
<keyword evidence="1" id="KW-0812">Transmembrane</keyword>
<name>A0A5Q0P543_9GAMM</name>
<evidence type="ECO:0000313" key="6">
    <source>
        <dbReference type="Proteomes" id="UP000480556"/>
    </source>
</evidence>
<keyword evidence="1" id="KW-1133">Transmembrane helix</keyword>
<feature type="transmembrane region" description="Helical" evidence="1">
    <location>
        <begin position="16"/>
        <end position="36"/>
    </location>
</feature>
<proteinExistence type="predicted"/>
<dbReference type="InterPro" id="IPR058581">
    <property type="entry name" value="TM_HPP"/>
</dbReference>
<reference evidence="5 6" key="1">
    <citation type="submission" date="2019-10" db="EMBL/GenBank/DDBJ databases">
        <authorList>
            <person name="Dong K."/>
        </authorList>
    </citation>
    <scope>NUCLEOTIDE SEQUENCE [LARGE SCALE GENOMIC DNA]</scope>
    <source>
        <strain evidence="4">Dk386</strain>
        <strain evidence="5">dk386</strain>
        <strain evidence="6">dk771</strain>
        <strain evidence="3">Dk771</strain>
    </source>
</reference>
<keyword evidence="5" id="KW-1185">Reference proteome</keyword>
<organism evidence="3 6">
    <name type="scientific">Acinetobacter wanghuae</name>
    <dbReference type="NCBI Taxonomy" id="2662362"/>
    <lineage>
        <taxon>Bacteria</taxon>
        <taxon>Pseudomonadati</taxon>
        <taxon>Pseudomonadota</taxon>
        <taxon>Gammaproteobacteria</taxon>
        <taxon>Moraxellales</taxon>
        <taxon>Moraxellaceae</taxon>
        <taxon>Acinetobacter</taxon>
    </lineage>
</organism>
<evidence type="ECO:0000313" key="3">
    <source>
        <dbReference type="EMBL" id="MQW91669.1"/>
    </source>
</evidence>
<dbReference type="Proteomes" id="UP000480556">
    <property type="component" value="Unassembled WGS sequence"/>
</dbReference>
<dbReference type="EMBL" id="WITK01000005">
    <property type="protein sequence ID" value="MQW91669.1"/>
    <property type="molecule type" value="Genomic_DNA"/>
</dbReference>
<protein>
    <submittedName>
        <fullName evidence="3">HPP family protein</fullName>
    </submittedName>
</protein>
<feature type="transmembrane region" description="Helical" evidence="1">
    <location>
        <begin position="134"/>
        <end position="155"/>
    </location>
</feature>
<feature type="transmembrane region" description="Helical" evidence="1">
    <location>
        <begin position="42"/>
        <end position="59"/>
    </location>
</feature>
<evidence type="ECO:0000313" key="4">
    <source>
        <dbReference type="EMBL" id="QGA12327.1"/>
    </source>
</evidence>
<evidence type="ECO:0000256" key="1">
    <source>
        <dbReference type="SAM" id="Phobius"/>
    </source>
</evidence>
<keyword evidence="1" id="KW-0472">Membrane</keyword>
<feature type="domain" description="HPP transmembrane region" evidence="2">
    <location>
        <begin position="12"/>
        <end position="164"/>
    </location>
</feature>
<dbReference type="InterPro" id="IPR007065">
    <property type="entry name" value="HPP"/>
</dbReference>
<dbReference type="Proteomes" id="UP000327478">
    <property type="component" value="Chromosome"/>
</dbReference>
<dbReference type="EMBL" id="CP045650">
    <property type="protein sequence ID" value="QGA12327.1"/>
    <property type="molecule type" value="Genomic_DNA"/>
</dbReference>
<accession>A0A5Q0P543</accession>
<gene>
    <name evidence="4" type="ORF">GFH30_09525</name>
    <name evidence="3" type="ORF">GHJ48_04525</name>
</gene>
<sequence>MFLFEGREKLAKRPSWLDLLRSLIGASLSIALLMMLSHWSEHLWIMAPFGASCVLLYAAAQSPLAQPRNVIFGHLIAATVGLVMLKLFGSNTFSIAFAVGISICAMQYFRCVHPPAGANPLVILLTANTVHYDWSFLIFPVLSGAICLVLIAYWVNNFKNSNAWPHYALALKESKIKD</sequence>
<dbReference type="AlphaFoldDB" id="A0A5Q0P543"/>
<feature type="transmembrane region" description="Helical" evidence="1">
    <location>
        <begin position="95"/>
        <end position="113"/>
    </location>
</feature>
<evidence type="ECO:0000313" key="5">
    <source>
        <dbReference type="Proteomes" id="UP000327478"/>
    </source>
</evidence>
<dbReference type="PANTHER" id="PTHR33741:SF5">
    <property type="entry name" value="TRANSMEMBRANE PROTEIN DDB_G0269096-RELATED"/>
    <property type="match status" value="1"/>
</dbReference>
<evidence type="ECO:0000259" key="2">
    <source>
        <dbReference type="Pfam" id="PF04982"/>
    </source>
</evidence>